<dbReference type="VEuPathDB" id="FungiDB:SCHCODRAFT_02615415"/>
<dbReference type="InterPro" id="IPR002818">
    <property type="entry name" value="DJ-1/PfpI"/>
</dbReference>
<evidence type="ECO:0000313" key="3">
    <source>
        <dbReference type="EMBL" id="EFI99548.1"/>
    </source>
</evidence>
<gene>
    <name evidence="3" type="ORF">SCHCODRAFT_233465</name>
</gene>
<dbReference type="InterPro" id="IPR029062">
    <property type="entry name" value="Class_I_gatase-like"/>
</dbReference>
<dbReference type="EMBL" id="GL377304">
    <property type="protein sequence ID" value="EFI99548.1"/>
    <property type="molecule type" value="Genomic_DNA"/>
</dbReference>
<name>D8Q039_SCHCM</name>
<evidence type="ECO:0000313" key="4">
    <source>
        <dbReference type="Proteomes" id="UP000007431"/>
    </source>
</evidence>
<dbReference type="Gene3D" id="3.40.50.880">
    <property type="match status" value="1"/>
</dbReference>
<evidence type="ECO:0000259" key="2">
    <source>
        <dbReference type="Pfam" id="PF01965"/>
    </source>
</evidence>
<organism evidence="4">
    <name type="scientific">Schizophyllum commune (strain H4-8 / FGSC 9210)</name>
    <name type="common">Split gill fungus</name>
    <dbReference type="NCBI Taxonomy" id="578458"/>
    <lineage>
        <taxon>Eukaryota</taxon>
        <taxon>Fungi</taxon>
        <taxon>Dikarya</taxon>
        <taxon>Basidiomycota</taxon>
        <taxon>Agaricomycotina</taxon>
        <taxon>Agaricomycetes</taxon>
        <taxon>Agaricomycetidae</taxon>
        <taxon>Agaricales</taxon>
        <taxon>Schizophyllaceae</taxon>
        <taxon>Schizophyllum</taxon>
    </lineage>
</organism>
<dbReference type="CDD" id="cd03139">
    <property type="entry name" value="GATase1_PfpI_2"/>
    <property type="match status" value="1"/>
</dbReference>
<feature type="signal peptide" evidence="1">
    <location>
        <begin position="1"/>
        <end position="20"/>
    </location>
</feature>
<protein>
    <recommendedName>
        <fullName evidence="2">DJ-1/PfpI domain-containing protein</fullName>
    </recommendedName>
</protein>
<dbReference type="PANTHER" id="PTHR43130:SF15">
    <property type="entry name" value="THIJ_PFPI FAMILY PROTEIN (AFU_ORTHOLOGUE AFUA_5G14240)"/>
    <property type="match status" value="1"/>
</dbReference>
<evidence type="ECO:0000256" key="1">
    <source>
        <dbReference type="SAM" id="SignalP"/>
    </source>
</evidence>
<dbReference type="InParanoid" id="D8Q039"/>
<dbReference type="OMA" id="DMIGPYE"/>
<dbReference type="HOGENOM" id="CLU_000445_44_8_1"/>
<feature type="domain" description="DJ-1/PfpI" evidence="2">
    <location>
        <begin position="36"/>
        <end position="209"/>
    </location>
</feature>
<dbReference type="Pfam" id="PF01965">
    <property type="entry name" value="DJ-1_PfpI"/>
    <property type="match status" value="1"/>
</dbReference>
<keyword evidence="1" id="KW-0732">Signal</keyword>
<dbReference type="eggNOG" id="ENOG502S46I">
    <property type="taxonomic scope" value="Eukaryota"/>
</dbReference>
<sequence>MSMKWLQGLALAALAGLATAQDNSTNSTLPVNFGMVLFPSFQALDVFGPLDALNLLSMQYPLNLYLISSTTLDPVSTKARSAGMNTHNSNFSEAIAPTHTIQDAPALDVLMIPGGLGTRADDLDPLIAYIADAAQETDYVLTICTGSWLAARAGVLDGKNATSNKRSWAGREGLGNGTNWIAHARWVEDGNVWTSSGISAGIDMTLAWIASVYGNDTATDVANSMEYERQLDPSYDPFADLYNL</sequence>
<dbReference type="SUPFAM" id="SSF52317">
    <property type="entry name" value="Class I glutamine amidotransferase-like"/>
    <property type="match status" value="1"/>
</dbReference>
<proteinExistence type="predicted"/>
<dbReference type="InterPro" id="IPR052158">
    <property type="entry name" value="INH-QAR"/>
</dbReference>
<accession>D8Q039</accession>
<dbReference type="Proteomes" id="UP000007431">
    <property type="component" value="Unassembled WGS sequence"/>
</dbReference>
<keyword evidence="4" id="KW-1185">Reference proteome</keyword>
<feature type="chain" id="PRO_5003120401" description="DJ-1/PfpI domain-containing protein" evidence="1">
    <location>
        <begin position="21"/>
        <end position="244"/>
    </location>
</feature>
<dbReference type="AlphaFoldDB" id="D8Q039"/>
<reference evidence="3 4" key="1">
    <citation type="journal article" date="2010" name="Nat. Biotechnol.">
        <title>Genome sequence of the model mushroom Schizophyllum commune.</title>
        <authorList>
            <person name="Ohm R.A."/>
            <person name="de Jong J.F."/>
            <person name="Lugones L.G."/>
            <person name="Aerts A."/>
            <person name="Kothe E."/>
            <person name="Stajich J.E."/>
            <person name="de Vries R.P."/>
            <person name="Record E."/>
            <person name="Levasseur A."/>
            <person name="Baker S.E."/>
            <person name="Bartholomew K.A."/>
            <person name="Coutinho P.M."/>
            <person name="Erdmann S."/>
            <person name="Fowler T.J."/>
            <person name="Gathman A.C."/>
            <person name="Lombard V."/>
            <person name="Henrissat B."/>
            <person name="Knabe N."/>
            <person name="Kuees U."/>
            <person name="Lilly W.W."/>
            <person name="Lindquist E."/>
            <person name="Lucas S."/>
            <person name="Magnuson J.K."/>
            <person name="Piumi F."/>
            <person name="Raudaskoski M."/>
            <person name="Salamov A."/>
            <person name="Schmutz J."/>
            <person name="Schwarze F.W.M.R."/>
            <person name="vanKuyk P.A."/>
            <person name="Horton J.S."/>
            <person name="Grigoriev I.V."/>
            <person name="Woesten H.A.B."/>
        </authorList>
    </citation>
    <scope>NUCLEOTIDE SEQUENCE [LARGE SCALE GENOMIC DNA]</scope>
    <source>
        <strain evidence="4">H4-8 / FGSC 9210</strain>
    </source>
</reference>
<dbReference type="PANTHER" id="PTHR43130">
    <property type="entry name" value="ARAC-FAMILY TRANSCRIPTIONAL REGULATOR"/>
    <property type="match status" value="1"/>
</dbReference>